<evidence type="ECO:0000313" key="1">
    <source>
        <dbReference type="EMBL" id="MDC7138590.1"/>
    </source>
</evidence>
<evidence type="ECO:0000313" key="2">
    <source>
        <dbReference type="Proteomes" id="UP001215398"/>
    </source>
</evidence>
<proteinExistence type="predicted"/>
<accession>A0ABT5HE57</accession>
<dbReference type="Proteomes" id="UP001215398">
    <property type="component" value="Unassembled WGS sequence"/>
</dbReference>
<dbReference type="EMBL" id="JAQPYS010000119">
    <property type="protein sequence ID" value="MDC7138590.1"/>
    <property type="molecule type" value="Genomic_DNA"/>
</dbReference>
<protein>
    <submittedName>
        <fullName evidence="1">DUF4595 domain-containing protein</fullName>
    </submittedName>
</protein>
<dbReference type="RefSeq" id="WP_272721341.1">
    <property type="nucleotide sequence ID" value="NZ_JAQPYS010000119.1"/>
</dbReference>
<feature type="non-terminal residue" evidence="1">
    <location>
        <position position="1"/>
    </location>
</feature>
<name>A0ABT5HE57_9BACE</name>
<keyword evidence="2" id="KW-1185">Reference proteome</keyword>
<gene>
    <name evidence="1" type="ORF">PQG98_19920</name>
</gene>
<organism evidence="1 2">
    <name type="scientific">Bacteroides zhangwenhongii</name>
    <dbReference type="NCBI Taxonomy" id="2650157"/>
    <lineage>
        <taxon>Bacteria</taxon>
        <taxon>Pseudomonadati</taxon>
        <taxon>Bacteroidota</taxon>
        <taxon>Bacteroidia</taxon>
        <taxon>Bacteroidales</taxon>
        <taxon>Bacteroidaceae</taxon>
        <taxon>Bacteroides</taxon>
    </lineage>
</organism>
<comment type="caution">
    <text evidence="1">The sequence shown here is derived from an EMBL/GenBank/DDBJ whole genome shotgun (WGS) entry which is preliminary data.</text>
</comment>
<sequence length="362" mass="40600">CFFLLIFVFKVLGYTCSNGEHQGEKGTISFAGDGTGVLVETGEEPATFNYEVIVETKIVAFVFGDGRYGKLKYDELTNDRLIFVETCASCGNSVTMHLKRADSLHDITVSATEGYVESFLPYYDDQLRIQAIDYKLIDTDGEEDDAQGTVAVSYTSKTIHVENALLSDHTLYTVDFSLNYKGWAEKAVCTYRHAENDYSGTGTLNFTYDTNEHLKSISYSYSSTSSGTQSGRVEMTWSNNLMTTMKGAGDDYQADISYQTDKLPESSINLPYFMMFRNDDDMVSCGGDNVILCYASLLNILGKAPHQLMSVLKNENDDGQNIFSFNYEWSNNRLARIYEHSSYNSDGSTGEDYDTQISFSYY</sequence>
<reference evidence="1 2" key="1">
    <citation type="submission" date="2023-01" db="EMBL/GenBank/DDBJ databases">
        <title>Exploring GABA producing Bacteroides strains toward improving mental health.</title>
        <authorList>
            <person name="Yousuf B."/>
            <person name="Bouhlel N.E."/>
            <person name="Mottawea W."/>
            <person name="Hammami R."/>
        </authorList>
    </citation>
    <scope>NUCLEOTIDE SEQUENCE [LARGE SCALE GENOMIC DNA]</scope>
    <source>
        <strain evidence="1 2">UO.H1054</strain>
    </source>
</reference>